<organism evidence="2">
    <name type="scientific">Anguilla anguilla</name>
    <name type="common">European freshwater eel</name>
    <name type="synonym">Muraena anguilla</name>
    <dbReference type="NCBI Taxonomy" id="7936"/>
    <lineage>
        <taxon>Eukaryota</taxon>
        <taxon>Metazoa</taxon>
        <taxon>Chordata</taxon>
        <taxon>Craniata</taxon>
        <taxon>Vertebrata</taxon>
        <taxon>Euteleostomi</taxon>
        <taxon>Actinopterygii</taxon>
        <taxon>Neopterygii</taxon>
        <taxon>Teleostei</taxon>
        <taxon>Anguilliformes</taxon>
        <taxon>Anguillidae</taxon>
        <taxon>Anguilla</taxon>
    </lineage>
</organism>
<name>A0A0E9Q9G6_ANGAN</name>
<proteinExistence type="predicted"/>
<feature type="region of interest" description="Disordered" evidence="1">
    <location>
        <begin position="49"/>
        <end position="74"/>
    </location>
</feature>
<accession>A0A0E9Q9G6</accession>
<reference evidence="2" key="1">
    <citation type="submission" date="2014-11" db="EMBL/GenBank/DDBJ databases">
        <authorList>
            <person name="Amaro Gonzalez C."/>
        </authorList>
    </citation>
    <scope>NUCLEOTIDE SEQUENCE</scope>
</reference>
<evidence type="ECO:0000256" key="1">
    <source>
        <dbReference type="SAM" id="MobiDB-lite"/>
    </source>
</evidence>
<evidence type="ECO:0000313" key="2">
    <source>
        <dbReference type="EMBL" id="JAH13379.1"/>
    </source>
</evidence>
<reference evidence="2" key="2">
    <citation type="journal article" date="2015" name="Fish Shellfish Immunol.">
        <title>Early steps in the European eel (Anguilla anguilla)-Vibrio vulnificus interaction in the gills: Role of the RtxA13 toxin.</title>
        <authorList>
            <person name="Callol A."/>
            <person name="Pajuelo D."/>
            <person name="Ebbesson L."/>
            <person name="Teles M."/>
            <person name="MacKenzie S."/>
            <person name="Amaro C."/>
        </authorList>
    </citation>
    <scope>NUCLEOTIDE SEQUENCE</scope>
</reference>
<protein>
    <submittedName>
        <fullName evidence="2">Uncharacterized protein</fullName>
    </submittedName>
</protein>
<dbReference type="EMBL" id="GBXM01095198">
    <property type="protein sequence ID" value="JAH13379.1"/>
    <property type="molecule type" value="Transcribed_RNA"/>
</dbReference>
<feature type="compositionally biased region" description="Basic residues" evidence="1">
    <location>
        <begin position="61"/>
        <end position="74"/>
    </location>
</feature>
<sequence>MCVYIFFKSSVKLPHTHTHITKKTKNPFNLRKSLSCQALCYIAELRHPHQPNNYTSMIPKKQNKNKNKKNHDCS</sequence>
<dbReference type="AlphaFoldDB" id="A0A0E9Q9G6"/>